<evidence type="ECO:0000313" key="2">
    <source>
        <dbReference type="Proteomes" id="UP000242287"/>
    </source>
</evidence>
<dbReference type="SUPFAM" id="SSF53067">
    <property type="entry name" value="Actin-like ATPase domain"/>
    <property type="match status" value="2"/>
</dbReference>
<organism evidence="1 2">
    <name type="scientific">Amanita thiersii Skay4041</name>
    <dbReference type="NCBI Taxonomy" id="703135"/>
    <lineage>
        <taxon>Eukaryota</taxon>
        <taxon>Fungi</taxon>
        <taxon>Dikarya</taxon>
        <taxon>Basidiomycota</taxon>
        <taxon>Agaricomycotina</taxon>
        <taxon>Agaricomycetes</taxon>
        <taxon>Agaricomycetidae</taxon>
        <taxon>Agaricales</taxon>
        <taxon>Pluteineae</taxon>
        <taxon>Amanitaceae</taxon>
        <taxon>Amanita</taxon>
    </lineage>
</organism>
<protein>
    <submittedName>
        <fullName evidence="1">Uncharacterized protein</fullName>
    </submittedName>
</protein>
<dbReference type="PANTHER" id="PTHR14187">
    <property type="entry name" value="ALPHA KINASE/ELONGATION FACTOR 2 KINASE"/>
    <property type="match status" value="1"/>
</dbReference>
<sequence length="640" mass="72514">MSLKRSEQTLPKLVLAFDIGTAYSGISYSILDPRSPEYGKVRRVDSFDAQEDSSNTRSPNVLYYNSEGALRSIGAAALRNRTEFQAEERGWTKVDRLKLLLNNNPSDPNNDRLSELPPDVSVEEVLADLLRYLDDYARRYIGEKHQIDLDGLKGQIRYIVPHPNDWDQGQQQLVRKAAFLAGILANEGSSDLIFVSDGEAVFHYFTGKGDFQMPVDPDQGVLMISAGAGFVNFSGFARSPDNRRYEEIIAAQSIVGGSSFVTDEARAFVRYWFRDCRFSGDADFIAERFDKTVKLDFDDDHAAHYIQFASSRDNDPELDVQSGRLRLGGGQIAHFFDPFVDKIISVIDGMLDSIGEGRVIKDIALVGGFSASPWLFQCLRSAFDDCNLIRPEDDILNAVADGAIYFYKHRYIASRITRYTYGVKSSIKFDKSNTEHRIREASKQEQHDGTFVLPNAFDIILPKETQVRETKEYRRRYHIKSLSRGGLRRREVQLLCYKGDLPTPKWTDVEPELFEPVNVIDADMSNLARLAVKKIGPGGKTYYDLKHDVILTFGASGVRAWTEVRAQIGWTMSVSILHSHLKHCEFTRFQLNAVDALQVFTYNLILKPVDRLIRDRSQPKSLDVPYRESFDGPGQTVRFA</sequence>
<reference evidence="1 2" key="1">
    <citation type="submission" date="2014-02" db="EMBL/GenBank/DDBJ databases">
        <title>Transposable element dynamics among asymbiotic and ectomycorrhizal Amanita fungi.</title>
        <authorList>
            <consortium name="DOE Joint Genome Institute"/>
            <person name="Hess J."/>
            <person name="Skrede I."/>
            <person name="Wolfe B."/>
            <person name="LaButti K."/>
            <person name="Ohm R.A."/>
            <person name="Grigoriev I.V."/>
            <person name="Pringle A."/>
        </authorList>
    </citation>
    <scope>NUCLEOTIDE SEQUENCE [LARGE SCALE GENOMIC DNA]</scope>
    <source>
        <strain evidence="1 2">SKay4041</strain>
    </source>
</reference>
<dbReference type="Gene3D" id="3.30.420.40">
    <property type="match status" value="1"/>
</dbReference>
<dbReference type="EMBL" id="KZ302115">
    <property type="protein sequence ID" value="PFH47363.1"/>
    <property type="molecule type" value="Genomic_DNA"/>
</dbReference>
<dbReference type="OrthoDB" id="2963168at2759"/>
<accession>A0A2A9NI81</accession>
<dbReference type="Proteomes" id="UP000242287">
    <property type="component" value="Unassembled WGS sequence"/>
</dbReference>
<dbReference type="AlphaFoldDB" id="A0A2A9NI81"/>
<gene>
    <name evidence="1" type="ORF">AMATHDRAFT_152239</name>
</gene>
<dbReference type="CDD" id="cd10170">
    <property type="entry name" value="ASKHA_NBD_HSP70"/>
    <property type="match status" value="1"/>
</dbReference>
<dbReference type="InterPro" id="IPR043129">
    <property type="entry name" value="ATPase_NBD"/>
</dbReference>
<keyword evidence="2" id="KW-1185">Reference proteome</keyword>
<dbReference type="PANTHER" id="PTHR14187:SF5">
    <property type="entry name" value="HEAT SHOCK 70 KDA PROTEIN 12A"/>
    <property type="match status" value="1"/>
</dbReference>
<name>A0A2A9NI81_9AGAR</name>
<proteinExistence type="predicted"/>
<dbReference type="STRING" id="703135.A0A2A9NI81"/>
<evidence type="ECO:0000313" key="1">
    <source>
        <dbReference type="EMBL" id="PFH47363.1"/>
    </source>
</evidence>